<dbReference type="Pfam" id="PF13641">
    <property type="entry name" value="Glyco_tranf_2_3"/>
    <property type="match status" value="1"/>
</dbReference>
<evidence type="ECO:0000256" key="1">
    <source>
        <dbReference type="SAM" id="Phobius"/>
    </source>
</evidence>
<accession>A0A1F7WT29</accession>
<keyword evidence="1" id="KW-1133">Transmembrane helix</keyword>
<proteinExistence type="predicted"/>
<organism evidence="2 3">
    <name type="scientific">Candidatus Woesebacteria bacterium GWB1_43_5</name>
    <dbReference type="NCBI Taxonomy" id="1802474"/>
    <lineage>
        <taxon>Bacteria</taxon>
        <taxon>Candidatus Woeseibacteriota</taxon>
    </lineage>
</organism>
<dbReference type="SUPFAM" id="SSF53448">
    <property type="entry name" value="Nucleotide-diphospho-sugar transferases"/>
    <property type="match status" value="1"/>
</dbReference>
<dbReference type="PANTHER" id="PTHR43179">
    <property type="entry name" value="RHAMNOSYLTRANSFERASE WBBL"/>
    <property type="match status" value="1"/>
</dbReference>
<gene>
    <name evidence="2" type="ORF">A2125_01380</name>
</gene>
<reference evidence="2 3" key="1">
    <citation type="journal article" date="2016" name="Nat. Commun.">
        <title>Thousands of microbial genomes shed light on interconnected biogeochemical processes in an aquifer system.</title>
        <authorList>
            <person name="Anantharaman K."/>
            <person name="Brown C.T."/>
            <person name="Hug L.A."/>
            <person name="Sharon I."/>
            <person name="Castelle C.J."/>
            <person name="Probst A.J."/>
            <person name="Thomas B.C."/>
            <person name="Singh A."/>
            <person name="Wilkins M.J."/>
            <person name="Karaoz U."/>
            <person name="Brodie E.L."/>
            <person name="Williams K.H."/>
            <person name="Hubbard S.S."/>
            <person name="Banfield J.F."/>
        </authorList>
    </citation>
    <scope>NUCLEOTIDE SEQUENCE [LARGE SCALE GENOMIC DNA]</scope>
</reference>
<comment type="caution">
    <text evidence="2">The sequence shown here is derived from an EMBL/GenBank/DDBJ whole genome shotgun (WGS) entry which is preliminary data.</text>
</comment>
<evidence type="ECO:0000313" key="2">
    <source>
        <dbReference type="EMBL" id="OGM05797.1"/>
    </source>
</evidence>
<dbReference type="PANTHER" id="PTHR43179:SF7">
    <property type="entry name" value="RHAMNOSYLTRANSFERASE WBBL"/>
    <property type="match status" value="1"/>
</dbReference>
<evidence type="ECO:0008006" key="4">
    <source>
        <dbReference type="Google" id="ProtNLM"/>
    </source>
</evidence>
<sequence length="234" mass="27170">DFPKVKIIENAQNLGFAAGNNKAKDFVEGKYVLILNPDTLVNKETLKEAVSYLELHIDVAALGCKIVLPNGRLDCDSRRSFPTPWVAFTHFSGMDKLFPKSKLFSQYWYGYFAQDQIHEVDVLQGAFCMVRREILDQIGWYDEDYFLDGEDIDLCWKIKEKGWKIVYFPRVSIIHVKKGTKSKFKSIRNVMAGVESMEIFYKKRLWAKYPLIINLLVLVGINIIRAIRFVKLLF</sequence>
<keyword evidence="1" id="KW-0472">Membrane</keyword>
<dbReference type="EMBL" id="MGFM01000020">
    <property type="protein sequence ID" value="OGM05797.1"/>
    <property type="molecule type" value="Genomic_DNA"/>
</dbReference>
<name>A0A1F7WT29_9BACT</name>
<evidence type="ECO:0000313" key="3">
    <source>
        <dbReference type="Proteomes" id="UP000178812"/>
    </source>
</evidence>
<dbReference type="Proteomes" id="UP000178812">
    <property type="component" value="Unassembled WGS sequence"/>
</dbReference>
<dbReference type="Gene3D" id="3.90.550.10">
    <property type="entry name" value="Spore Coat Polysaccharide Biosynthesis Protein SpsA, Chain A"/>
    <property type="match status" value="1"/>
</dbReference>
<dbReference type="InterPro" id="IPR029044">
    <property type="entry name" value="Nucleotide-diphossugar_trans"/>
</dbReference>
<dbReference type="AlphaFoldDB" id="A0A1F7WT29"/>
<feature type="transmembrane region" description="Helical" evidence="1">
    <location>
        <begin position="211"/>
        <end position="230"/>
    </location>
</feature>
<protein>
    <recommendedName>
        <fullName evidence="4">Glycosyltransferase 2-like domain-containing protein</fullName>
    </recommendedName>
</protein>
<feature type="non-terminal residue" evidence="2">
    <location>
        <position position="1"/>
    </location>
</feature>
<keyword evidence="1" id="KW-0812">Transmembrane</keyword>